<feature type="repeat" description="TSP type-3" evidence="7">
    <location>
        <begin position="155"/>
        <end position="190"/>
    </location>
</feature>
<dbReference type="InterPro" id="IPR036508">
    <property type="entry name" value="Chitin-bd_dom_sf"/>
</dbReference>
<proteinExistence type="predicted"/>
<evidence type="ECO:0000256" key="1">
    <source>
        <dbReference type="ARBA" id="ARBA00022536"/>
    </source>
</evidence>
<evidence type="ECO:0000256" key="4">
    <source>
        <dbReference type="ARBA" id="ARBA00022837"/>
    </source>
</evidence>
<evidence type="ECO:0000256" key="2">
    <source>
        <dbReference type="ARBA" id="ARBA00022729"/>
    </source>
</evidence>
<keyword evidence="5" id="KW-1015">Disulfide bond</keyword>
<keyword evidence="3" id="KW-0677">Repeat</keyword>
<name>A0AA88L057_ARTSF</name>
<evidence type="ECO:0000256" key="7">
    <source>
        <dbReference type="PROSITE-ProRule" id="PRU00634"/>
    </source>
</evidence>
<dbReference type="PROSITE" id="PS01186">
    <property type="entry name" value="EGF_2"/>
    <property type="match status" value="1"/>
</dbReference>
<evidence type="ECO:0000256" key="3">
    <source>
        <dbReference type="ARBA" id="ARBA00022737"/>
    </source>
</evidence>
<accession>A0AA88L057</accession>
<evidence type="ECO:0000259" key="11">
    <source>
        <dbReference type="PROSITE" id="PS51236"/>
    </source>
</evidence>
<dbReference type="Gene3D" id="4.10.1080.10">
    <property type="entry name" value="TSP type-3 repeat"/>
    <property type="match status" value="2"/>
</dbReference>
<evidence type="ECO:0000259" key="10">
    <source>
        <dbReference type="PROSITE" id="PS50940"/>
    </source>
</evidence>
<dbReference type="AlphaFoldDB" id="A0AA88L057"/>
<feature type="region of interest" description="Disordered" evidence="8">
    <location>
        <begin position="151"/>
        <end position="170"/>
    </location>
</feature>
<dbReference type="PROSITE" id="PS51234">
    <property type="entry name" value="TSP3"/>
    <property type="match status" value="3"/>
</dbReference>
<evidence type="ECO:0000313" key="13">
    <source>
        <dbReference type="Proteomes" id="UP001187531"/>
    </source>
</evidence>
<gene>
    <name evidence="12" type="ORF">QYM36_015516</name>
</gene>
<evidence type="ECO:0000256" key="9">
    <source>
        <dbReference type="SAM" id="SignalP"/>
    </source>
</evidence>
<dbReference type="SMART" id="SM00494">
    <property type="entry name" value="ChtBD2"/>
    <property type="match status" value="1"/>
</dbReference>
<dbReference type="InterPro" id="IPR002557">
    <property type="entry name" value="Chitin-bd_dom"/>
</dbReference>
<dbReference type="GO" id="GO:0005576">
    <property type="term" value="C:extracellular region"/>
    <property type="evidence" value="ECO:0007669"/>
    <property type="project" value="InterPro"/>
</dbReference>
<dbReference type="FunFam" id="4.10.1080.10:FF:000001">
    <property type="entry name" value="Thrombospondin 3"/>
    <property type="match status" value="1"/>
</dbReference>
<dbReference type="FunFam" id="4.10.1080.10:FF:000004">
    <property type="entry name" value="Cartilage oligomeric matrix protein"/>
    <property type="match status" value="1"/>
</dbReference>
<evidence type="ECO:0000256" key="6">
    <source>
        <dbReference type="ARBA" id="ARBA00023180"/>
    </source>
</evidence>
<feature type="repeat" description="TSP type-3" evidence="7">
    <location>
        <begin position="314"/>
        <end position="349"/>
    </location>
</feature>
<dbReference type="Pfam" id="PF02412">
    <property type="entry name" value="TSP_3"/>
    <property type="match status" value="6"/>
</dbReference>
<dbReference type="InterPro" id="IPR008859">
    <property type="entry name" value="Thrombospondin_C"/>
</dbReference>
<dbReference type="PANTHER" id="PTHR10199">
    <property type="entry name" value="THROMBOSPONDIN"/>
    <property type="match status" value="1"/>
</dbReference>
<evidence type="ECO:0000313" key="12">
    <source>
        <dbReference type="EMBL" id="KAK2707861.1"/>
    </source>
</evidence>
<dbReference type="InterPro" id="IPR003367">
    <property type="entry name" value="Thrombospondin_3-like_rpt"/>
</dbReference>
<feature type="repeat" description="TSP type-3" evidence="7">
    <location>
        <begin position="217"/>
        <end position="252"/>
    </location>
</feature>
<dbReference type="Pfam" id="PF12947">
    <property type="entry name" value="EGF_3"/>
    <property type="match status" value="1"/>
</dbReference>
<feature type="chain" id="PRO_5041657643" description="Thrombospondin" evidence="9">
    <location>
        <begin position="18"/>
        <end position="630"/>
    </location>
</feature>
<sequence>MKQTSIVCFAAVAIAIGQDTSESNTCPEVNGYYPFPGCCSKFIQCSNGIPYVHTCPSDLIFDVTLNVCNYRENVDGGCNTSGICPDLTWCDVNAECELPFGKFKYHCKCKSGFAGNGQVCGPDKDLDGWPDIDLSCDDLKCRKDNCIDTPNSGQEDSDKDGLGDVCDDDADNDGIPNRPDNCPLVFNPDQKDSDEGWPDKVGDACDNCPEVPNFDQEDSDEDGLGDACDPDMDDDGILNPLDNCPKKSNFDQVDFDEDGVGDACDNCPKIHNPSQFDTDNDFVGDACDNNIDEDSDGVEDIIDNCLNLANADQKDADDDGIGDDCDTDADNDGVLNEIDNCPIFCNPDQSDEDNNGIGDICQDDYDGDRCPNNEDNCPINTNIYTTDFRSFTEVKLDPEGRSQLDPHWEFKNKGAEIVQTLNSDPGLAVGYHRFEGVDFEGTFFVDTHADDDYIGFIFSYQNNSQFYAVMWKKNTQGYWHSNPFRAIAERGIQLKLVKSNTGPGEMMRNSLWHTGDTENQVKLLWRDPENVAWKGKVAYRWNLLHRPKIGLIRLKILEGENLVADSGNIYDSTLKGGRLGALCFSQEGITWSNLVYRCNDAVPETIYQELPSQLRNKVKIEKSLSTLSNF</sequence>
<dbReference type="InterPro" id="IPR013320">
    <property type="entry name" value="ConA-like_dom_sf"/>
</dbReference>
<dbReference type="InterPro" id="IPR000742">
    <property type="entry name" value="EGF"/>
</dbReference>
<feature type="domain" description="Chitin-binding type-2" evidence="10">
    <location>
        <begin position="23"/>
        <end position="80"/>
    </location>
</feature>
<dbReference type="SUPFAM" id="SSF57625">
    <property type="entry name" value="Invertebrate chitin-binding proteins"/>
    <property type="match status" value="1"/>
</dbReference>
<dbReference type="EMBL" id="JAVRJZ010000019">
    <property type="protein sequence ID" value="KAK2707861.1"/>
    <property type="molecule type" value="Genomic_DNA"/>
</dbReference>
<dbReference type="SUPFAM" id="SSF103647">
    <property type="entry name" value="TSP type-3 repeat"/>
    <property type="match status" value="3"/>
</dbReference>
<dbReference type="FunFam" id="2.60.120.200:FF:000002">
    <property type="entry name" value="Thrombospondin 3"/>
    <property type="match status" value="1"/>
</dbReference>
<dbReference type="Pfam" id="PF05735">
    <property type="entry name" value="TSP_C"/>
    <property type="match status" value="1"/>
</dbReference>
<dbReference type="Gene3D" id="2.170.140.10">
    <property type="entry name" value="Chitin binding domain"/>
    <property type="match status" value="1"/>
</dbReference>
<dbReference type="SUPFAM" id="SSF49899">
    <property type="entry name" value="Concanavalin A-like lectins/glucanases"/>
    <property type="match status" value="1"/>
</dbReference>
<dbReference type="InterPro" id="IPR024731">
    <property type="entry name" value="NELL2-like_EGF"/>
</dbReference>
<keyword evidence="1" id="KW-0245">EGF-like domain</keyword>
<dbReference type="Pfam" id="PF01607">
    <property type="entry name" value="CBM_14"/>
    <property type="match status" value="1"/>
</dbReference>
<dbReference type="InterPro" id="IPR017897">
    <property type="entry name" value="Thrombospondin_3_rpt"/>
</dbReference>
<evidence type="ECO:0000256" key="5">
    <source>
        <dbReference type="ARBA" id="ARBA00023157"/>
    </source>
</evidence>
<evidence type="ECO:0000256" key="8">
    <source>
        <dbReference type="SAM" id="MobiDB-lite"/>
    </source>
</evidence>
<dbReference type="GO" id="GO:0008061">
    <property type="term" value="F:chitin binding"/>
    <property type="evidence" value="ECO:0007669"/>
    <property type="project" value="InterPro"/>
</dbReference>
<protein>
    <recommendedName>
        <fullName evidence="14">Thrombospondin</fullName>
    </recommendedName>
</protein>
<dbReference type="PROSITE" id="PS51236">
    <property type="entry name" value="TSP_CTER"/>
    <property type="match status" value="1"/>
</dbReference>
<keyword evidence="2 9" id="KW-0732">Signal</keyword>
<evidence type="ECO:0008006" key="14">
    <source>
        <dbReference type="Google" id="ProtNLM"/>
    </source>
</evidence>
<feature type="domain" description="TSP C-terminal" evidence="11">
    <location>
        <begin position="389"/>
        <end position="603"/>
    </location>
</feature>
<dbReference type="GO" id="GO:0005509">
    <property type="term" value="F:calcium ion binding"/>
    <property type="evidence" value="ECO:0007669"/>
    <property type="project" value="UniProtKB-UniRule"/>
</dbReference>
<dbReference type="Proteomes" id="UP001187531">
    <property type="component" value="Unassembled WGS sequence"/>
</dbReference>
<organism evidence="12 13">
    <name type="scientific">Artemia franciscana</name>
    <name type="common">Brine shrimp</name>
    <name type="synonym">Artemia sanfranciscana</name>
    <dbReference type="NCBI Taxonomy" id="6661"/>
    <lineage>
        <taxon>Eukaryota</taxon>
        <taxon>Metazoa</taxon>
        <taxon>Ecdysozoa</taxon>
        <taxon>Arthropoda</taxon>
        <taxon>Crustacea</taxon>
        <taxon>Branchiopoda</taxon>
        <taxon>Anostraca</taxon>
        <taxon>Artemiidae</taxon>
        <taxon>Artemia</taxon>
    </lineage>
</organism>
<reference evidence="12" key="1">
    <citation type="submission" date="2023-07" db="EMBL/GenBank/DDBJ databases">
        <title>Chromosome-level genome assembly of Artemia franciscana.</title>
        <authorList>
            <person name="Jo E."/>
        </authorList>
    </citation>
    <scope>NUCLEOTIDE SEQUENCE</scope>
    <source>
        <tissue evidence="12">Whole body</tissue>
    </source>
</reference>
<keyword evidence="6" id="KW-0325">Glycoprotein</keyword>
<dbReference type="FunFam" id="4.10.1080.10:FF:000002">
    <property type="entry name" value="Thrombospondin 3"/>
    <property type="match status" value="1"/>
</dbReference>
<comment type="caution">
    <text evidence="12">The sequence shown here is derived from an EMBL/GenBank/DDBJ whole genome shotgun (WGS) entry which is preliminary data.</text>
</comment>
<feature type="signal peptide" evidence="9">
    <location>
        <begin position="1"/>
        <end position="17"/>
    </location>
</feature>
<dbReference type="Gene3D" id="2.10.25.10">
    <property type="entry name" value="Laminin"/>
    <property type="match status" value="1"/>
</dbReference>
<keyword evidence="13" id="KW-1185">Reference proteome</keyword>
<dbReference type="GO" id="GO:0007155">
    <property type="term" value="P:cell adhesion"/>
    <property type="evidence" value="ECO:0007669"/>
    <property type="project" value="InterPro"/>
</dbReference>
<dbReference type="Gene3D" id="2.60.120.200">
    <property type="match status" value="1"/>
</dbReference>
<dbReference type="PANTHER" id="PTHR10199:SF100">
    <property type="entry name" value="THROMBOSPONDIN, ISOFORM A"/>
    <property type="match status" value="1"/>
</dbReference>
<dbReference type="PROSITE" id="PS50940">
    <property type="entry name" value="CHIT_BIND_II"/>
    <property type="match status" value="1"/>
</dbReference>
<keyword evidence="4 7" id="KW-0106">Calcium</keyword>
<dbReference type="InterPro" id="IPR028974">
    <property type="entry name" value="TSP_type-3_rpt"/>
</dbReference>